<evidence type="ECO:0000313" key="2">
    <source>
        <dbReference type="EMBL" id="AEI92555.1"/>
    </source>
</evidence>
<organism evidence="2 3">
    <name type="scientific">Roseobacter litoralis (strain ATCC 49566 / DSM 6996 / JCM 21268 / NBRC 15278 / OCh 149)</name>
    <dbReference type="NCBI Taxonomy" id="391595"/>
    <lineage>
        <taxon>Bacteria</taxon>
        <taxon>Pseudomonadati</taxon>
        <taxon>Pseudomonadota</taxon>
        <taxon>Alphaproteobacteria</taxon>
        <taxon>Rhodobacterales</taxon>
        <taxon>Roseobacteraceae</taxon>
        <taxon>Roseobacter</taxon>
    </lineage>
</organism>
<evidence type="ECO:0008006" key="4">
    <source>
        <dbReference type="Google" id="ProtNLM"/>
    </source>
</evidence>
<keyword evidence="1" id="KW-0732">Signal</keyword>
<feature type="chain" id="PRO_5003373411" description="DUF4189 domain-containing protein" evidence="1">
    <location>
        <begin position="22"/>
        <end position="209"/>
    </location>
</feature>
<name>F7ZJC3_ROSLO</name>
<reference evidence="2 3" key="1">
    <citation type="journal article" date="2011" name="BMC Genomics">
        <title>Comparative genome analysis and genome-guided physiological analysis of Roseobacter litoralis.</title>
        <authorList>
            <person name="Kalhoefer D."/>
            <person name="Thole S."/>
            <person name="Voget S."/>
            <person name="Lehmann R."/>
            <person name="Liesegang H."/>
            <person name="Wollher A."/>
            <person name="Daniel R."/>
            <person name="Simon M."/>
            <person name="Brinkhoff T."/>
        </authorList>
    </citation>
    <scope>NUCLEOTIDE SEQUENCE [LARGE SCALE GENOMIC DNA]</scope>
    <source>
        <strain evidence="3">ATCC 49566 / DSM 6996 / JCM 21268 / NBRC 15278 / OCh 149</strain>
    </source>
</reference>
<evidence type="ECO:0000256" key="1">
    <source>
        <dbReference type="SAM" id="SignalP"/>
    </source>
</evidence>
<keyword evidence="3" id="KW-1185">Reference proteome</keyword>
<dbReference type="STRING" id="391595.RLO149_c005270"/>
<evidence type="ECO:0000313" key="3">
    <source>
        <dbReference type="Proteomes" id="UP000001353"/>
    </source>
</evidence>
<proteinExistence type="predicted"/>
<dbReference type="HOGENOM" id="CLU_1314614_0_0_5"/>
<dbReference type="RefSeq" id="WP_013960496.1">
    <property type="nucleotide sequence ID" value="NC_015730.1"/>
</dbReference>
<gene>
    <name evidence="2" type="ordered locus">RLO149_c005270</name>
</gene>
<feature type="signal peptide" evidence="1">
    <location>
        <begin position="1"/>
        <end position="21"/>
    </location>
</feature>
<dbReference type="OrthoDB" id="7867341at2"/>
<dbReference type="eggNOG" id="ENOG5031ABG">
    <property type="taxonomic scope" value="Bacteria"/>
</dbReference>
<dbReference type="AlphaFoldDB" id="F7ZJC3"/>
<accession>F7ZJC3</accession>
<dbReference type="EMBL" id="CP002623">
    <property type="protein sequence ID" value="AEI92555.1"/>
    <property type="molecule type" value="Genomic_DNA"/>
</dbReference>
<protein>
    <recommendedName>
        <fullName evidence="4">DUF4189 domain-containing protein</fullName>
    </recommendedName>
</protein>
<dbReference type="KEGG" id="rli:RLO149_c005270"/>
<dbReference type="Proteomes" id="UP000001353">
    <property type="component" value="Chromosome"/>
</dbReference>
<sequence length="209" mass="22716">MKNKFIAAAALAFLTSNPVAAEPTNYGKQTAFGAVSGVEMSKKAKTAYRQFRGEANYFGAMYTNTTTDLSYWVWGLHNLSDARQAARADCELGSGGKGNCTLAALSYPRGTSPNDGFSNGLSQEGSKDFKTEYRGQQKAGKYGAFAISRVGSWGYSWSFDERSEALATALLQCEASTKGVLADLNAKQRDWARRNGYVECKVVDIFEGR</sequence>